<dbReference type="EMBL" id="CM002926">
    <property type="protein sequence ID" value="KGN50232.1"/>
    <property type="molecule type" value="Genomic_DNA"/>
</dbReference>
<dbReference type="AlphaFoldDB" id="A0A0A0KP81"/>
<reference evidence="1 2" key="4">
    <citation type="journal article" date="2011" name="BMC Genomics">
        <title>RNA-Seq improves annotation of protein-coding genes in the cucumber genome.</title>
        <authorList>
            <person name="Li Z."/>
            <person name="Zhang Z."/>
            <person name="Yan P."/>
            <person name="Huang S."/>
            <person name="Fei Z."/>
            <person name="Lin K."/>
        </authorList>
    </citation>
    <scope>NUCLEOTIDE SEQUENCE [LARGE SCALE GENOMIC DNA]</scope>
    <source>
        <strain evidence="2">cv. 9930</strain>
    </source>
</reference>
<evidence type="ECO:0000313" key="2">
    <source>
        <dbReference type="Proteomes" id="UP000029981"/>
    </source>
</evidence>
<proteinExistence type="predicted"/>
<dbReference type="Proteomes" id="UP000029981">
    <property type="component" value="Chromosome 5"/>
</dbReference>
<accession>A0A0A0KP81</accession>
<keyword evidence="2" id="KW-1185">Reference proteome</keyword>
<protein>
    <submittedName>
        <fullName evidence="1">Uncharacterized protein</fullName>
    </submittedName>
</protein>
<dbReference type="Gramene" id="KGN50232">
    <property type="protein sequence ID" value="KGN50232"/>
    <property type="gene ID" value="Csa_5G161320"/>
</dbReference>
<sequence length="122" mass="13526">MKPILQPRINALESIGKILVANVKEQAKVEWDFNLVPQNASFNGSAKADSGFKISKTMNQGAAWGHWGLADGEVDEAAKKLGADTDFKGILRTLSIVRWRVWFSRRAWLGLGWGRDIAIITC</sequence>
<name>A0A0A0KP81_CUCSA</name>
<evidence type="ECO:0000313" key="1">
    <source>
        <dbReference type="EMBL" id="KGN50232.1"/>
    </source>
</evidence>
<reference evidence="1 2" key="3">
    <citation type="journal article" date="2010" name="BMC Genomics">
        <title>Transcriptome sequencing and comparative analysis of cucumber flowers with different sex types.</title>
        <authorList>
            <person name="Guo S."/>
            <person name="Zheng Y."/>
            <person name="Joung J.G."/>
            <person name="Liu S."/>
            <person name="Zhang Z."/>
            <person name="Crasta O.R."/>
            <person name="Sobral B.W."/>
            <person name="Xu Y."/>
            <person name="Huang S."/>
            <person name="Fei Z."/>
        </authorList>
    </citation>
    <scope>NUCLEOTIDE SEQUENCE [LARGE SCALE GENOMIC DNA]</scope>
    <source>
        <strain evidence="2">cv. 9930</strain>
    </source>
</reference>
<organism evidence="1 2">
    <name type="scientific">Cucumis sativus</name>
    <name type="common">Cucumber</name>
    <dbReference type="NCBI Taxonomy" id="3659"/>
    <lineage>
        <taxon>Eukaryota</taxon>
        <taxon>Viridiplantae</taxon>
        <taxon>Streptophyta</taxon>
        <taxon>Embryophyta</taxon>
        <taxon>Tracheophyta</taxon>
        <taxon>Spermatophyta</taxon>
        <taxon>Magnoliopsida</taxon>
        <taxon>eudicotyledons</taxon>
        <taxon>Gunneridae</taxon>
        <taxon>Pentapetalae</taxon>
        <taxon>rosids</taxon>
        <taxon>fabids</taxon>
        <taxon>Cucurbitales</taxon>
        <taxon>Cucurbitaceae</taxon>
        <taxon>Benincaseae</taxon>
        <taxon>Cucumis</taxon>
    </lineage>
</organism>
<reference evidence="1 2" key="2">
    <citation type="journal article" date="2009" name="PLoS ONE">
        <title>An integrated genetic and cytogenetic map of the cucumber genome.</title>
        <authorList>
            <person name="Ren Y."/>
            <person name="Zhang Z."/>
            <person name="Liu J."/>
            <person name="Staub J.E."/>
            <person name="Han Y."/>
            <person name="Cheng Z."/>
            <person name="Li X."/>
            <person name="Lu J."/>
            <person name="Miao H."/>
            <person name="Kang H."/>
            <person name="Xie B."/>
            <person name="Gu X."/>
            <person name="Wang X."/>
            <person name="Du Y."/>
            <person name="Jin W."/>
            <person name="Huang S."/>
        </authorList>
    </citation>
    <scope>NUCLEOTIDE SEQUENCE [LARGE SCALE GENOMIC DNA]</scope>
    <source>
        <strain evidence="2">cv. 9930</strain>
    </source>
</reference>
<gene>
    <name evidence="1" type="ORF">Csa_5G161320</name>
</gene>
<reference evidence="1 2" key="1">
    <citation type="journal article" date="2009" name="Nat. Genet.">
        <title>The genome of the cucumber, Cucumis sativus L.</title>
        <authorList>
            <person name="Huang S."/>
            <person name="Li R."/>
            <person name="Zhang Z."/>
            <person name="Li L."/>
            <person name="Gu X."/>
            <person name="Fan W."/>
            <person name="Lucas W.J."/>
            <person name="Wang X."/>
            <person name="Xie B."/>
            <person name="Ni P."/>
            <person name="Ren Y."/>
            <person name="Zhu H."/>
            <person name="Li J."/>
            <person name="Lin K."/>
            <person name="Jin W."/>
            <person name="Fei Z."/>
            <person name="Li G."/>
            <person name="Staub J."/>
            <person name="Kilian A."/>
            <person name="van der Vossen E.A."/>
            <person name="Wu Y."/>
            <person name="Guo J."/>
            <person name="He J."/>
            <person name="Jia Z."/>
            <person name="Ren Y."/>
            <person name="Tian G."/>
            <person name="Lu Y."/>
            <person name="Ruan J."/>
            <person name="Qian W."/>
            <person name="Wang M."/>
            <person name="Huang Q."/>
            <person name="Li B."/>
            <person name="Xuan Z."/>
            <person name="Cao J."/>
            <person name="Asan"/>
            <person name="Wu Z."/>
            <person name="Zhang J."/>
            <person name="Cai Q."/>
            <person name="Bai Y."/>
            <person name="Zhao B."/>
            <person name="Han Y."/>
            <person name="Li Y."/>
            <person name="Li X."/>
            <person name="Wang S."/>
            <person name="Shi Q."/>
            <person name="Liu S."/>
            <person name="Cho W.K."/>
            <person name="Kim J.Y."/>
            <person name="Xu Y."/>
            <person name="Heller-Uszynska K."/>
            <person name="Miao H."/>
            <person name="Cheng Z."/>
            <person name="Zhang S."/>
            <person name="Wu J."/>
            <person name="Yang Y."/>
            <person name="Kang H."/>
            <person name="Li M."/>
            <person name="Liang H."/>
            <person name="Ren X."/>
            <person name="Shi Z."/>
            <person name="Wen M."/>
            <person name="Jian M."/>
            <person name="Yang H."/>
            <person name="Zhang G."/>
            <person name="Yang Z."/>
            <person name="Chen R."/>
            <person name="Liu S."/>
            <person name="Li J."/>
            <person name="Ma L."/>
            <person name="Liu H."/>
            <person name="Zhou Y."/>
            <person name="Zhao J."/>
            <person name="Fang X."/>
            <person name="Li G."/>
            <person name="Fang L."/>
            <person name="Li Y."/>
            <person name="Liu D."/>
            <person name="Zheng H."/>
            <person name="Zhang Y."/>
            <person name="Qin N."/>
            <person name="Li Z."/>
            <person name="Yang G."/>
            <person name="Yang S."/>
            <person name="Bolund L."/>
            <person name="Kristiansen K."/>
            <person name="Zheng H."/>
            <person name="Li S."/>
            <person name="Zhang X."/>
            <person name="Yang H."/>
            <person name="Wang J."/>
            <person name="Sun R."/>
            <person name="Zhang B."/>
            <person name="Jiang S."/>
            <person name="Wang J."/>
            <person name="Du Y."/>
            <person name="Li S."/>
        </authorList>
    </citation>
    <scope>NUCLEOTIDE SEQUENCE [LARGE SCALE GENOMIC DNA]</scope>
    <source>
        <strain evidence="2">cv. 9930</strain>
    </source>
</reference>